<name>V9EII2_PHYNI</name>
<sequence>MSPGFSTALKARLLWPTQAADQLLVNPLYTSSMFSDQLRIFHNMLPVNERQYRLGDRRGHQDSTLCSHMNCYRIETMSHCLWQCDMPRKVLNYCA</sequence>
<dbReference type="HOGENOM" id="CLU_2377383_0_0_1"/>
<accession>V9EII2</accession>
<organism evidence="1 2">
    <name type="scientific">Phytophthora nicotianae P1569</name>
    <dbReference type="NCBI Taxonomy" id="1317065"/>
    <lineage>
        <taxon>Eukaryota</taxon>
        <taxon>Sar</taxon>
        <taxon>Stramenopiles</taxon>
        <taxon>Oomycota</taxon>
        <taxon>Peronosporomycetes</taxon>
        <taxon>Peronosporales</taxon>
        <taxon>Peronosporaceae</taxon>
        <taxon>Phytophthora</taxon>
    </lineage>
</organism>
<dbReference type="EMBL" id="ANIZ01002731">
    <property type="protein sequence ID" value="ETI38811.1"/>
    <property type="molecule type" value="Genomic_DNA"/>
</dbReference>
<evidence type="ECO:0000313" key="1">
    <source>
        <dbReference type="EMBL" id="ETI38811.1"/>
    </source>
</evidence>
<dbReference type="Proteomes" id="UP000018721">
    <property type="component" value="Unassembled WGS sequence"/>
</dbReference>
<proteinExistence type="predicted"/>
<dbReference type="AlphaFoldDB" id="V9EII2"/>
<protein>
    <submittedName>
        <fullName evidence="1">Uncharacterized protein</fullName>
    </submittedName>
</protein>
<reference evidence="1 2" key="1">
    <citation type="submission" date="2013-11" db="EMBL/GenBank/DDBJ databases">
        <title>The Genome Sequence of Phytophthora parasitica P1569.</title>
        <authorList>
            <consortium name="The Broad Institute Genomics Platform"/>
            <person name="Russ C."/>
            <person name="Tyler B."/>
            <person name="Panabieres F."/>
            <person name="Shan W."/>
            <person name="Tripathy S."/>
            <person name="Grunwald N."/>
            <person name="Machado M."/>
            <person name="Johnson C.S."/>
            <person name="Arredondo F."/>
            <person name="Hong C."/>
            <person name="Coffey M."/>
            <person name="Young S.K."/>
            <person name="Zeng Q."/>
            <person name="Gargeya S."/>
            <person name="Fitzgerald M."/>
            <person name="Abouelleil A."/>
            <person name="Alvarado L."/>
            <person name="Chapman S.B."/>
            <person name="Gainer-Dewar J."/>
            <person name="Goldberg J."/>
            <person name="Griggs A."/>
            <person name="Gujja S."/>
            <person name="Hansen M."/>
            <person name="Howarth C."/>
            <person name="Imamovic A."/>
            <person name="Ireland A."/>
            <person name="Larimer J."/>
            <person name="McCowan C."/>
            <person name="Murphy C."/>
            <person name="Pearson M."/>
            <person name="Poon T.W."/>
            <person name="Priest M."/>
            <person name="Roberts A."/>
            <person name="Saif S."/>
            <person name="Shea T."/>
            <person name="Sykes S."/>
            <person name="Wortman J."/>
            <person name="Nusbaum C."/>
            <person name="Birren B."/>
        </authorList>
    </citation>
    <scope>NUCLEOTIDE SEQUENCE [LARGE SCALE GENOMIC DNA]</scope>
    <source>
        <strain evidence="1 2">P1569</strain>
    </source>
</reference>
<comment type="caution">
    <text evidence="1">The sequence shown here is derived from an EMBL/GenBank/DDBJ whole genome shotgun (WGS) entry which is preliminary data.</text>
</comment>
<keyword evidence="2" id="KW-1185">Reference proteome</keyword>
<gene>
    <name evidence="1" type="ORF">F443_15529</name>
</gene>
<evidence type="ECO:0000313" key="2">
    <source>
        <dbReference type="Proteomes" id="UP000018721"/>
    </source>
</evidence>